<accession>A0A951QSX0</accession>
<protein>
    <submittedName>
        <fullName evidence="7">ATP-binding protein</fullName>
    </submittedName>
</protein>
<dbReference type="InterPro" id="IPR011712">
    <property type="entry name" value="Sig_transdc_His_kin_sub3_dim/P"/>
</dbReference>
<dbReference type="GO" id="GO:0016020">
    <property type="term" value="C:membrane"/>
    <property type="evidence" value="ECO:0007669"/>
    <property type="project" value="InterPro"/>
</dbReference>
<dbReference type="Gene3D" id="3.30.565.10">
    <property type="entry name" value="Histidine kinase-like ATPase, C-terminal domain"/>
    <property type="match status" value="1"/>
</dbReference>
<feature type="transmembrane region" description="Helical" evidence="5">
    <location>
        <begin position="60"/>
        <end position="80"/>
    </location>
</feature>
<evidence type="ECO:0000313" key="7">
    <source>
        <dbReference type="EMBL" id="MBW4670195.1"/>
    </source>
</evidence>
<keyword evidence="4" id="KW-0175">Coiled coil</keyword>
<dbReference type="SUPFAM" id="SSF55874">
    <property type="entry name" value="ATPase domain of HSP90 chaperone/DNA topoisomerase II/histidine kinase"/>
    <property type="match status" value="1"/>
</dbReference>
<evidence type="ECO:0000256" key="3">
    <source>
        <dbReference type="ARBA" id="ARBA00023012"/>
    </source>
</evidence>
<evidence type="ECO:0000256" key="5">
    <source>
        <dbReference type="SAM" id="Phobius"/>
    </source>
</evidence>
<dbReference type="Pfam" id="PF02518">
    <property type="entry name" value="HATPase_c"/>
    <property type="match status" value="1"/>
</dbReference>
<reference evidence="7" key="2">
    <citation type="journal article" date="2022" name="Microbiol. Resour. Announc.">
        <title>Metagenome Sequencing to Explore Phylogenomics of Terrestrial Cyanobacteria.</title>
        <authorList>
            <person name="Ward R.D."/>
            <person name="Stajich J.E."/>
            <person name="Johansen J.R."/>
            <person name="Huntemann M."/>
            <person name="Clum A."/>
            <person name="Foster B."/>
            <person name="Foster B."/>
            <person name="Roux S."/>
            <person name="Palaniappan K."/>
            <person name="Varghese N."/>
            <person name="Mukherjee S."/>
            <person name="Reddy T.B.K."/>
            <person name="Daum C."/>
            <person name="Copeland A."/>
            <person name="Chen I.A."/>
            <person name="Ivanova N.N."/>
            <person name="Kyrpides N.C."/>
            <person name="Shapiro N."/>
            <person name="Eloe-Fadrosh E.A."/>
            <person name="Pietrasiak N."/>
        </authorList>
    </citation>
    <scope>NUCLEOTIDE SEQUENCE</scope>
    <source>
        <strain evidence="7">GSE-NOS-MK-12-04C</strain>
    </source>
</reference>
<keyword evidence="5" id="KW-0812">Transmembrane</keyword>
<keyword evidence="7" id="KW-0547">Nucleotide-binding</keyword>
<gene>
    <name evidence="7" type="ORF">KME60_22980</name>
</gene>
<sequence>MSEVWKNLFAFGPFIPHGHCYLWKPELIWLHIISDSLIALAYYSIPITLVYFVREREDLPFNWIFLLFGSFIVACGTTHLMEVWTLWYPTYWLSGLLKAITAFVSVYAALALVPLVPQAIALPSPAQLEVTNQELRHQITQRQQVEDALQLVNEELETRVRNRTLELAQINKELKTEIAERKRATEVQLKTQERLQTLSGKLIEAQEVERRSLARELHDEIGQALTAVKINLQTLQYSSTHSEMALPLQESIGIVEVALQQIRSLSLDLRPSLLDDLGLAIALRWYIDRQTQRSGIIGEFLAKPLETKLSPNLETTCFRIVQEALTNVVRYAQAQRVIVELCELETQLHLIIRDDGIGFDVHAARERATRGESLGLLGMEERVLLVGGQIDIKSVHQSGTEIHAWFPLSTNQS</sequence>
<evidence type="ECO:0000259" key="6">
    <source>
        <dbReference type="PROSITE" id="PS50109"/>
    </source>
</evidence>
<dbReference type="PANTHER" id="PTHR24421:SF58">
    <property type="entry name" value="SIGNAL TRANSDUCTION HISTIDINE-PROTEIN KINASE_PHOSPHATASE UHPB"/>
    <property type="match status" value="1"/>
</dbReference>
<feature type="coiled-coil region" evidence="4">
    <location>
        <begin position="153"/>
        <end position="187"/>
    </location>
</feature>
<dbReference type="Proteomes" id="UP000729701">
    <property type="component" value="Unassembled WGS sequence"/>
</dbReference>
<dbReference type="InterPro" id="IPR036890">
    <property type="entry name" value="HATPase_C_sf"/>
</dbReference>
<evidence type="ECO:0000256" key="4">
    <source>
        <dbReference type="SAM" id="Coils"/>
    </source>
</evidence>
<dbReference type="Pfam" id="PF25487">
    <property type="entry name" value="ETR1_N"/>
    <property type="match status" value="1"/>
</dbReference>
<feature type="transmembrane region" description="Helical" evidence="5">
    <location>
        <begin position="92"/>
        <end position="116"/>
    </location>
</feature>
<dbReference type="Pfam" id="PF07730">
    <property type="entry name" value="HisKA_3"/>
    <property type="match status" value="1"/>
</dbReference>
<feature type="transmembrane region" description="Helical" evidence="5">
    <location>
        <begin position="28"/>
        <end position="53"/>
    </location>
</feature>
<evidence type="ECO:0000256" key="1">
    <source>
        <dbReference type="ARBA" id="ARBA00022679"/>
    </source>
</evidence>
<dbReference type="InterPro" id="IPR058544">
    <property type="entry name" value="ETR1_N"/>
</dbReference>
<evidence type="ECO:0000313" key="8">
    <source>
        <dbReference type="Proteomes" id="UP000729701"/>
    </source>
</evidence>
<dbReference type="AlphaFoldDB" id="A0A951QSX0"/>
<reference evidence="7" key="1">
    <citation type="submission" date="2021-05" db="EMBL/GenBank/DDBJ databases">
        <authorList>
            <person name="Pietrasiak N."/>
            <person name="Ward R."/>
            <person name="Stajich J.E."/>
            <person name="Kurbessoian T."/>
        </authorList>
    </citation>
    <scope>NUCLEOTIDE SEQUENCE</scope>
    <source>
        <strain evidence="7">GSE-NOS-MK-12-04C</strain>
    </source>
</reference>
<comment type="caution">
    <text evidence="7">The sequence shown here is derived from an EMBL/GenBank/DDBJ whole genome shotgun (WGS) entry which is preliminary data.</text>
</comment>
<dbReference type="InterPro" id="IPR005467">
    <property type="entry name" value="His_kinase_dom"/>
</dbReference>
<feature type="domain" description="Histidine kinase" evidence="6">
    <location>
        <begin position="319"/>
        <end position="410"/>
    </location>
</feature>
<dbReference type="GO" id="GO:0005524">
    <property type="term" value="F:ATP binding"/>
    <property type="evidence" value="ECO:0007669"/>
    <property type="project" value="UniProtKB-KW"/>
</dbReference>
<dbReference type="GO" id="GO:0000155">
    <property type="term" value="F:phosphorelay sensor kinase activity"/>
    <property type="evidence" value="ECO:0007669"/>
    <property type="project" value="InterPro"/>
</dbReference>
<dbReference type="InterPro" id="IPR003594">
    <property type="entry name" value="HATPase_dom"/>
</dbReference>
<dbReference type="EMBL" id="JAHHGZ010000028">
    <property type="protein sequence ID" value="MBW4670195.1"/>
    <property type="molecule type" value="Genomic_DNA"/>
</dbReference>
<dbReference type="Gene3D" id="1.20.5.1930">
    <property type="match status" value="1"/>
</dbReference>
<keyword evidence="2" id="KW-0418">Kinase</keyword>
<keyword evidence="5" id="KW-0472">Membrane</keyword>
<dbReference type="GO" id="GO:0046983">
    <property type="term" value="F:protein dimerization activity"/>
    <property type="evidence" value="ECO:0007669"/>
    <property type="project" value="InterPro"/>
</dbReference>
<keyword evidence="1" id="KW-0808">Transferase</keyword>
<organism evidence="7 8">
    <name type="scientific">Cyanomargarita calcarea GSE-NOS-MK-12-04C</name>
    <dbReference type="NCBI Taxonomy" id="2839659"/>
    <lineage>
        <taxon>Bacteria</taxon>
        <taxon>Bacillati</taxon>
        <taxon>Cyanobacteriota</taxon>
        <taxon>Cyanophyceae</taxon>
        <taxon>Nostocales</taxon>
        <taxon>Cyanomargaritaceae</taxon>
        <taxon>Cyanomargarita</taxon>
    </lineage>
</organism>
<dbReference type="CDD" id="cd16917">
    <property type="entry name" value="HATPase_UhpB-NarQ-NarX-like"/>
    <property type="match status" value="1"/>
</dbReference>
<proteinExistence type="predicted"/>
<name>A0A951QSX0_9CYAN</name>
<dbReference type="SMART" id="SM00387">
    <property type="entry name" value="HATPase_c"/>
    <property type="match status" value="1"/>
</dbReference>
<evidence type="ECO:0000256" key="2">
    <source>
        <dbReference type="ARBA" id="ARBA00022777"/>
    </source>
</evidence>
<keyword evidence="5" id="KW-1133">Transmembrane helix</keyword>
<dbReference type="PROSITE" id="PS50109">
    <property type="entry name" value="HIS_KIN"/>
    <property type="match status" value="1"/>
</dbReference>
<keyword evidence="7" id="KW-0067">ATP-binding</keyword>
<dbReference type="PANTHER" id="PTHR24421">
    <property type="entry name" value="NITRATE/NITRITE SENSOR PROTEIN NARX-RELATED"/>
    <property type="match status" value="1"/>
</dbReference>
<dbReference type="InterPro" id="IPR050482">
    <property type="entry name" value="Sensor_HK_TwoCompSys"/>
</dbReference>
<keyword evidence="3" id="KW-0902">Two-component regulatory system</keyword>